<dbReference type="OrthoDB" id="8471001at2"/>
<sequence>MDGARPHVVKTHHDLPEQQYAQAGSAAGSMHDRVRRSRAAQGRRYFALNAPLAILSSVLPGLSLYAATLLLGSRGDFATAGELRLYASVFGLVGILFLNEMGKFFVRHVVAGDMGEVAKLFYFRLVLAVLVGGGAGIAICVALVAGYPDVAAMAATIAISAVFYPADFFLTLLTAQTRFALLTRLNAIRYVFATGALIGVLVQHGSALHAFLAYTLVLAGFGLGYTWRYGRPALAGLRRFSWQEVAASDVRSAAGLSAANALPNALEHVDKFIVGTLFGLHVLGIYALAFSTGRIIYNAMKPVTTIYYRWLVDHRIERHTALRLFLIGSGIGMGCMVAIWAAYSFIPALDFFRPAAAMSAIIFAGYGLALVNTGELQSEALHHGGRLRRVFWANAGSGLACYGLFLIAALLPESVALLALPGHFALRHGVSLLILYRSRRASAG</sequence>
<feature type="transmembrane region" description="Helical" evidence="1">
    <location>
        <begin position="121"/>
        <end position="145"/>
    </location>
</feature>
<evidence type="ECO:0000313" key="3">
    <source>
        <dbReference type="Proteomes" id="UP000198824"/>
    </source>
</evidence>
<keyword evidence="1" id="KW-0472">Membrane</keyword>
<feature type="transmembrane region" description="Helical" evidence="1">
    <location>
        <begin position="324"/>
        <end position="345"/>
    </location>
</feature>
<evidence type="ECO:0008006" key="4">
    <source>
        <dbReference type="Google" id="ProtNLM"/>
    </source>
</evidence>
<feature type="transmembrane region" description="Helical" evidence="1">
    <location>
        <begin position="45"/>
        <end position="71"/>
    </location>
</feature>
<dbReference type="AlphaFoldDB" id="A0A1I6MC77"/>
<gene>
    <name evidence="2" type="ORF">SAMN05192580_3870</name>
</gene>
<feature type="transmembrane region" description="Helical" evidence="1">
    <location>
        <begin position="351"/>
        <end position="371"/>
    </location>
</feature>
<dbReference type="RefSeq" id="WP_093317333.1">
    <property type="nucleotide sequence ID" value="NZ_FOZG01000003.1"/>
</dbReference>
<proteinExistence type="predicted"/>
<reference evidence="2 3" key="1">
    <citation type="submission" date="2016-10" db="EMBL/GenBank/DDBJ databases">
        <authorList>
            <person name="de Groot N.N."/>
        </authorList>
    </citation>
    <scope>NUCLEOTIDE SEQUENCE [LARGE SCALE GENOMIC DNA]</scope>
    <source>
        <strain evidence="2 3">S5-249</strain>
    </source>
</reference>
<dbReference type="EMBL" id="FOZG01000003">
    <property type="protein sequence ID" value="SFS13217.1"/>
    <property type="molecule type" value="Genomic_DNA"/>
</dbReference>
<feature type="transmembrane region" description="Helical" evidence="1">
    <location>
        <begin position="391"/>
        <end position="411"/>
    </location>
</feature>
<keyword evidence="1" id="KW-1133">Transmembrane helix</keyword>
<feature type="transmembrane region" description="Helical" evidence="1">
    <location>
        <begin position="272"/>
        <end position="289"/>
    </location>
</feature>
<protein>
    <recommendedName>
        <fullName evidence="4">Membrane protein involved in the export of O-antigen and teichoic acid</fullName>
    </recommendedName>
</protein>
<accession>A0A1I6MC77</accession>
<feature type="transmembrane region" description="Helical" evidence="1">
    <location>
        <begin position="83"/>
        <end position="101"/>
    </location>
</feature>
<keyword evidence="3" id="KW-1185">Reference proteome</keyword>
<name>A0A1I6MC77_9SPHN</name>
<evidence type="ECO:0000256" key="1">
    <source>
        <dbReference type="SAM" id="Phobius"/>
    </source>
</evidence>
<dbReference type="Proteomes" id="UP000198824">
    <property type="component" value="Unassembled WGS sequence"/>
</dbReference>
<keyword evidence="1" id="KW-0812">Transmembrane</keyword>
<evidence type="ECO:0000313" key="2">
    <source>
        <dbReference type="EMBL" id="SFS13217.1"/>
    </source>
</evidence>
<feature type="transmembrane region" description="Helical" evidence="1">
    <location>
        <begin position="151"/>
        <end position="175"/>
    </location>
</feature>
<organism evidence="2 3">
    <name type="scientific">Sphingomonas jatrophae</name>
    <dbReference type="NCBI Taxonomy" id="1166337"/>
    <lineage>
        <taxon>Bacteria</taxon>
        <taxon>Pseudomonadati</taxon>
        <taxon>Pseudomonadota</taxon>
        <taxon>Alphaproteobacteria</taxon>
        <taxon>Sphingomonadales</taxon>
        <taxon>Sphingomonadaceae</taxon>
        <taxon>Sphingomonas</taxon>
    </lineage>
</organism>